<proteinExistence type="predicted"/>
<evidence type="ECO:0000259" key="1">
    <source>
        <dbReference type="Pfam" id="PF00534"/>
    </source>
</evidence>
<keyword evidence="4" id="KW-1185">Reference proteome</keyword>
<dbReference type="SUPFAM" id="SSF53756">
    <property type="entry name" value="UDP-Glycosyltransferase/glycogen phosphorylase"/>
    <property type="match status" value="1"/>
</dbReference>
<protein>
    <recommendedName>
        <fullName evidence="5">Glycosyltransferase subfamily 4-like N-terminal domain-containing protein</fullName>
    </recommendedName>
</protein>
<dbReference type="Proteomes" id="UP000216446">
    <property type="component" value="Unassembled WGS sequence"/>
</dbReference>
<dbReference type="Pfam" id="PF00534">
    <property type="entry name" value="Glycos_transf_1"/>
    <property type="match status" value="1"/>
</dbReference>
<dbReference type="InterPro" id="IPR050194">
    <property type="entry name" value="Glycosyltransferase_grp1"/>
</dbReference>
<dbReference type="Gene3D" id="3.40.50.2000">
    <property type="entry name" value="Glycogen Phosphorylase B"/>
    <property type="match status" value="2"/>
</dbReference>
<evidence type="ECO:0000313" key="3">
    <source>
        <dbReference type="EMBL" id="OZC03420.1"/>
    </source>
</evidence>
<evidence type="ECO:0000313" key="4">
    <source>
        <dbReference type="Proteomes" id="UP000216446"/>
    </source>
</evidence>
<accession>A0A259U0E4</accession>
<feature type="domain" description="Glycosyltransferase subfamily 4-like N-terminal" evidence="2">
    <location>
        <begin position="37"/>
        <end position="170"/>
    </location>
</feature>
<reference evidence="3 4" key="1">
    <citation type="submission" date="2016-11" db="EMBL/GenBank/DDBJ databases">
        <title>Study of marine rhodopsin-containing bacteria.</title>
        <authorList>
            <person name="Yoshizawa S."/>
            <person name="Kumagai Y."/>
            <person name="Kogure K."/>
        </authorList>
    </citation>
    <scope>NUCLEOTIDE SEQUENCE [LARGE SCALE GENOMIC DNA]</scope>
    <source>
        <strain evidence="3 4">SG-29</strain>
    </source>
</reference>
<dbReference type="Pfam" id="PF13439">
    <property type="entry name" value="Glyco_transf_4"/>
    <property type="match status" value="1"/>
</dbReference>
<dbReference type="InParanoid" id="A0A259U0E4"/>
<organism evidence="3 4">
    <name type="scientific">Rubricoccus marinus</name>
    <dbReference type="NCBI Taxonomy" id="716817"/>
    <lineage>
        <taxon>Bacteria</taxon>
        <taxon>Pseudomonadati</taxon>
        <taxon>Rhodothermota</taxon>
        <taxon>Rhodothermia</taxon>
        <taxon>Rhodothermales</taxon>
        <taxon>Rubricoccaceae</taxon>
        <taxon>Rubricoccus</taxon>
    </lineage>
</organism>
<evidence type="ECO:0008006" key="5">
    <source>
        <dbReference type="Google" id="ProtNLM"/>
    </source>
</evidence>
<dbReference type="EMBL" id="MQWB01000001">
    <property type="protein sequence ID" value="OZC03420.1"/>
    <property type="molecule type" value="Genomic_DNA"/>
</dbReference>
<dbReference type="PANTHER" id="PTHR45947:SF3">
    <property type="entry name" value="SULFOQUINOVOSYL TRANSFERASE SQD2"/>
    <property type="match status" value="1"/>
</dbReference>
<dbReference type="GO" id="GO:0016757">
    <property type="term" value="F:glycosyltransferase activity"/>
    <property type="evidence" value="ECO:0007669"/>
    <property type="project" value="InterPro"/>
</dbReference>
<dbReference type="RefSeq" id="WP_179271138.1">
    <property type="nucleotide sequence ID" value="NZ_MQWB01000001.1"/>
</dbReference>
<sequence>MSIRVLHLIKSLGRGGAEVLLEEGLAKADRERFEYSYGYFLPWKDAGEKPLRDLGAGVRCFNAGGTARTLLSARRVAAYLRTNGIDLVHAHLPISGVVARVAGRMAGVPVVYTEHNVMERYHPVTRRLNLATWGWQNVAIAVSGDVAESIESHAGAKVPVHTVLNGVNVSTFDPEAYSGDAVRAEYGIAPEAPVVGTVAVFRPQKRLDHWLDVAQKVAHRVPETRFVVIGDGPLRAELEAGVEARGLGESVLLVGFQEKVRPFLAAMDAYLMTSEFEGLPIALLEAMAMALPPVVTGVGGIPELVADGENGAVRRFGDTTGLADALVPFLTEPARRRRTALAARRTVVEGFSMGGMQGELESIYTRVLGAPEA</sequence>
<name>A0A259U0E4_9BACT</name>
<dbReference type="AlphaFoldDB" id="A0A259U0E4"/>
<dbReference type="InterPro" id="IPR028098">
    <property type="entry name" value="Glyco_trans_4-like_N"/>
</dbReference>
<evidence type="ECO:0000259" key="2">
    <source>
        <dbReference type="Pfam" id="PF13439"/>
    </source>
</evidence>
<dbReference type="PANTHER" id="PTHR45947">
    <property type="entry name" value="SULFOQUINOVOSYL TRANSFERASE SQD2"/>
    <property type="match status" value="1"/>
</dbReference>
<dbReference type="InterPro" id="IPR001296">
    <property type="entry name" value="Glyco_trans_1"/>
</dbReference>
<gene>
    <name evidence="3" type="ORF">BSZ36_10775</name>
</gene>
<comment type="caution">
    <text evidence="3">The sequence shown here is derived from an EMBL/GenBank/DDBJ whole genome shotgun (WGS) entry which is preliminary data.</text>
</comment>
<feature type="domain" description="Glycosyl transferase family 1" evidence="1">
    <location>
        <begin position="183"/>
        <end position="345"/>
    </location>
</feature>